<comment type="function">
    <text evidence="13">Endo/exonuclease with nicking activity towards supercoiled DNA, a preference for single-stranded DNA and 5'-3' exonuclease activity.</text>
</comment>
<dbReference type="SMART" id="SM00892">
    <property type="entry name" value="Endonuclease_NS"/>
    <property type="match status" value="1"/>
</dbReference>
<dbReference type="EMBL" id="JAGEUA010000002">
    <property type="protein sequence ID" value="KAL1006417.1"/>
    <property type="molecule type" value="Genomic_DNA"/>
</dbReference>
<dbReference type="PANTHER" id="PTHR13966:SF19">
    <property type="entry name" value="NUCLEASE EXOG, MITOCHONDRIAL"/>
    <property type="match status" value="1"/>
</dbReference>
<evidence type="ECO:0000256" key="17">
    <source>
        <dbReference type="PIRSR" id="PIRSR640255-2"/>
    </source>
</evidence>
<keyword evidence="5" id="KW-0540">Nuclease</keyword>
<comment type="subcellular location">
    <subcellularLocation>
        <location evidence="2">Mitochondrion inner membrane</location>
    </subcellularLocation>
</comment>
<feature type="domain" description="DNA/RNA non-specific endonuclease/pyrophosphatase/phosphodiesterase" evidence="19">
    <location>
        <begin position="65"/>
        <end position="283"/>
    </location>
</feature>
<evidence type="ECO:0000313" key="20">
    <source>
        <dbReference type="EMBL" id="KAL1006417.1"/>
    </source>
</evidence>
<evidence type="ECO:0000256" key="1">
    <source>
        <dbReference type="ARBA" id="ARBA00001968"/>
    </source>
</evidence>
<dbReference type="Proteomes" id="UP001557470">
    <property type="component" value="Unassembled WGS sequence"/>
</dbReference>
<sequence length="362" mass="40774">MANFKLFRFVGGFVCGAALATGSCVAVIKTYQQDAEDQRKPEKVPQAQQDIGRYGYPLAGAEIRFYTNHTLSYDQARKTPRWVAEHLSYEKLLGKADRKHCKFRPDPSIPEPFTAHNEDYLGSGWSRGHMAPAGDNKSSQQSMAETFYLSNIVPQNYENNAGYWNRLEMYCRDLAKRFDDVWVISGPLALPEYGVDGKKTVCYKLLGKDDVAVPTHLFKVILVGNKPVSENLAKNQFDGLALGAFVVPNQPIGFERPLTDFQVSLSELEKMSGLVFFPKMEPTTQSLPNLCDKDTCALMNLKEFTLYLASRKVGSARTMVKLDKSMAELMEKGIAPDDYLLKLYQEKKKELENQQPKVGNRP</sequence>
<keyword evidence="21" id="KW-1185">Reference proteome</keyword>
<keyword evidence="7" id="KW-0255">Endonuclease</keyword>
<evidence type="ECO:0000256" key="7">
    <source>
        <dbReference type="ARBA" id="ARBA00022759"/>
    </source>
</evidence>
<gene>
    <name evidence="20" type="ORF">UPYG_G00072110</name>
</gene>
<comment type="similarity">
    <text evidence="3">Belongs to the DNA/RNA non-specific endonuclease family.</text>
</comment>
<dbReference type="GO" id="GO:0016787">
    <property type="term" value="F:hydrolase activity"/>
    <property type="evidence" value="ECO:0007669"/>
    <property type="project" value="UniProtKB-KW"/>
</dbReference>
<dbReference type="InterPro" id="IPR044929">
    <property type="entry name" value="DNA/RNA_non-sp_Endonuclease_sf"/>
</dbReference>
<keyword evidence="6 17" id="KW-0479">Metal-binding</keyword>
<feature type="binding site" evidence="17">
    <location>
        <position position="160"/>
    </location>
    <ligand>
        <name>Mg(2+)</name>
        <dbReference type="ChEBI" id="CHEBI:18420"/>
        <note>catalytic</note>
    </ligand>
</feature>
<evidence type="ECO:0000256" key="12">
    <source>
        <dbReference type="ARBA" id="ARBA00023136"/>
    </source>
</evidence>
<keyword evidence="8" id="KW-0999">Mitochondrion inner membrane</keyword>
<evidence type="ECO:0000256" key="9">
    <source>
        <dbReference type="ARBA" id="ARBA00022801"/>
    </source>
</evidence>
<accession>A0ABD0Y1B0</accession>
<keyword evidence="10" id="KW-0809">Transit peptide</keyword>
<dbReference type="InterPro" id="IPR044925">
    <property type="entry name" value="His-Me_finger_sf"/>
</dbReference>
<evidence type="ECO:0000256" key="11">
    <source>
        <dbReference type="ARBA" id="ARBA00023128"/>
    </source>
</evidence>
<evidence type="ECO:0000256" key="13">
    <source>
        <dbReference type="ARBA" id="ARBA00053281"/>
    </source>
</evidence>
<comment type="cofactor">
    <cofactor evidence="1">
        <name>a divalent metal cation</name>
        <dbReference type="ChEBI" id="CHEBI:60240"/>
    </cofactor>
</comment>
<evidence type="ECO:0000256" key="8">
    <source>
        <dbReference type="ARBA" id="ARBA00022792"/>
    </source>
</evidence>
<dbReference type="InterPro" id="IPR020821">
    <property type="entry name" value="ENPP1-3/EXOG-like_nuc-like"/>
</dbReference>
<dbReference type="Pfam" id="PF18026">
    <property type="entry name" value="Exog_C"/>
    <property type="match status" value="1"/>
</dbReference>
<evidence type="ECO:0000256" key="4">
    <source>
        <dbReference type="ARBA" id="ARBA00011738"/>
    </source>
</evidence>
<dbReference type="PANTHER" id="PTHR13966">
    <property type="entry name" value="ENDONUCLEASE RELATED"/>
    <property type="match status" value="1"/>
</dbReference>
<dbReference type="GO" id="GO:0004519">
    <property type="term" value="F:endonuclease activity"/>
    <property type="evidence" value="ECO:0007669"/>
    <property type="project" value="UniProtKB-KW"/>
</dbReference>
<feature type="domain" description="ENPP1-3/EXOG-like endonuclease/phosphodiesterase" evidence="18">
    <location>
        <begin position="66"/>
        <end position="283"/>
    </location>
</feature>
<dbReference type="FunFam" id="3.40.570.10:FF:000003">
    <property type="entry name" value="Nuclease EXOG, mitochondrial"/>
    <property type="match status" value="1"/>
</dbReference>
<evidence type="ECO:0000256" key="6">
    <source>
        <dbReference type="ARBA" id="ARBA00022723"/>
    </source>
</evidence>
<evidence type="ECO:0000256" key="2">
    <source>
        <dbReference type="ARBA" id="ARBA00004273"/>
    </source>
</evidence>
<evidence type="ECO:0000256" key="16">
    <source>
        <dbReference type="PIRSR" id="PIRSR640255-1"/>
    </source>
</evidence>
<evidence type="ECO:0000256" key="5">
    <source>
        <dbReference type="ARBA" id="ARBA00022722"/>
    </source>
</evidence>
<proteinExistence type="inferred from homology"/>
<comment type="caution">
    <text evidence="20">The sequence shown here is derived from an EMBL/GenBank/DDBJ whole genome shotgun (WGS) entry which is preliminary data.</text>
</comment>
<dbReference type="CDD" id="cd00091">
    <property type="entry name" value="NUC"/>
    <property type="match status" value="1"/>
</dbReference>
<feature type="active site" description="Proton acceptor" evidence="16">
    <location>
        <position position="129"/>
    </location>
</feature>
<dbReference type="Pfam" id="PF01223">
    <property type="entry name" value="Endonuclease_NS"/>
    <property type="match status" value="1"/>
</dbReference>
<protein>
    <recommendedName>
        <fullName evidence="14">Nuclease EXOG, mitochondrial</fullName>
    </recommendedName>
    <alternativeName>
        <fullName evidence="15">Endonuclease G-like 1</fullName>
    </alternativeName>
</protein>
<dbReference type="SUPFAM" id="SSF54060">
    <property type="entry name" value="His-Me finger endonucleases"/>
    <property type="match status" value="1"/>
</dbReference>
<dbReference type="InterPro" id="IPR041003">
    <property type="entry name" value="Exog_C"/>
</dbReference>
<evidence type="ECO:0000259" key="18">
    <source>
        <dbReference type="SMART" id="SM00477"/>
    </source>
</evidence>
<dbReference type="AlphaFoldDB" id="A0ABD0Y1B0"/>
<comment type="subunit">
    <text evidence="4">Homodimer.</text>
</comment>
<dbReference type="InterPro" id="IPR001604">
    <property type="entry name" value="Endo_G_ENPP1-like_dom"/>
</dbReference>
<keyword evidence="9" id="KW-0378">Hydrolase</keyword>
<dbReference type="GO" id="GO:0046872">
    <property type="term" value="F:metal ion binding"/>
    <property type="evidence" value="ECO:0007669"/>
    <property type="project" value="UniProtKB-KW"/>
</dbReference>
<dbReference type="Gene3D" id="3.40.570.10">
    <property type="entry name" value="Extracellular Endonuclease, subunit A"/>
    <property type="match status" value="1"/>
</dbReference>
<evidence type="ECO:0000256" key="10">
    <source>
        <dbReference type="ARBA" id="ARBA00022946"/>
    </source>
</evidence>
<evidence type="ECO:0000259" key="19">
    <source>
        <dbReference type="SMART" id="SM00892"/>
    </source>
</evidence>
<dbReference type="Gene3D" id="6.10.250.1250">
    <property type="match status" value="1"/>
</dbReference>
<dbReference type="GO" id="GO:0005743">
    <property type="term" value="C:mitochondrial inner membrane"/>
    <property type="evidence" value="ECO:0007669"/>
    <property type="project" value="UniProtKB-SubCell"/>
</dbReference>
<evidence type="ECO:0000256" key="15">
    <source>
        <dbReference type="ARBA" id="ARBA00081050"/>
    </source>
</evidence>
<dbReference type="SMART" id="SM00477">
    <property type="entry name" value="NUC"/>
    <property type="match status" value="1"/>
</dbReference>
<evidence type="ECO:0000256" key="3">
    <source>
        <dbReference type="ARBA" id="ARBA00010052"/>
    </source>
</evidence>
<evidence type="ECO:0000256" key="14">
    <source>
        <dbReference type="ARBA" id="ARBA00074243"/>
    </source>
</evidence>
<keyword evidence="11" id="KW-0496">Mitochondrion</keyword>
<reference evidence="20 21" key="1">
    <citation type="submission" date="2024-06" db="EMBL/GenBank/DDBJ databases">
        <authorList>
            <person name="Pan Q."/>
            <person name="Wen M."/>
            <person name="Jouanno E."/>
            <person name="Zahm M."/>
            <person name="Klopp C."/>
            <person name="Cabau C."/>
            <person name="Louis A."/>
            <person name="Berthelot C."/>
            <person name="Parey E."/>
            <person name="Roest Crollius H."/>
            <person name="Montfort J."/>
            <person name="Robinson-Rechavi M."/>
            <person name="Bouchez O."/>
            <person name="Lampietro C."/>
            <person name="Lopez Roques C."/>
            <person name="Donnadieu C."/>
            <person name="Postlethwait J."/>
            <person name="Bobe J."/>
            <person name="Verreycken H."/>
            <person name="Guiguen Y."/>
        </authorList>
    </citation>
    <scope>NUCLEOTIDE SEQUENCE [LARGE SCALE GENOMIC DNA]</scope>
    <source>
        <strain evidence="20">Up_M1</strain>
        <tissue evidence="20">Testis</tissue>
    </source>
</reference>
<dbReference type="PROSITE" id="PS51257">
    <property type="entry name" value="PROKAR_LIPOPROTEIN"/>
    <property type="match status" value="1"/>
</dbReference>
<dbReference type="InterPro" id="IPR040255">
    <property type="entry name" value="Non-specific_endonuclease"/>
</dbReference>
<evidence type="ECO:0000313" key="21">
    <source>
        <dbReference type="Proteomes" id="UP001557470"/>
    </source>
</evidence>
<organism evidence="20 21">
    <name type="scientific">Umbra pygmaea</name>
    <name type="common">Eastern mudminnow</name>
    <dbReference type="NCBI Taxonomy" id="75934"/>
    <lineage>
        <taxon>Eukaryota</taxon>
        <taxon>Metazoa</taxon>
        <taxon>Chordata</taxon>
        <taxon>Craniata</taxon>
        <taxon>Vertebrata</taxon>
        <taxon>Euteleostomi</taxon>
        <taxon>Actinopterygii</taxon>
        <taxon>Neopterygii</taxon>
        <taxon>Teleostei</taxon>
        <taxon>Protacanthopterygii</taxon>
        <taxon>Esociformes</taxon>
        <taxon>Umbridae</taxon>
        <taxon>Umbra</taxon>
    </lineage>
</organism>
<keyword evidence="12" id="KW-0472">Membrane</keyword>
<name>A0ABD0Y1B0_UMBPY</name>